<accession>A0A135V944</accession>
<evidence type="ECO:0000313" key="2">
    <source>
        <dbReference type="EMBL" id="KXH69158.1"/>
    </source>
</evidence>
<comment type="caution">
    <text evidence="2">The sequence shown here is derived from an EMBL/GenBank/DDBJ whole genome shotgun (WGS) entry which is preliminary data.</text>
</comment>
<dbReference type="OrthoDB" id="4360026at2759"/>
<organism evidence="2 3">
    <name type="scientific">Colletotrichum salicis</name>
    <dbReference type="NCBI Taxonomy" id="1209931"/>
    <lineage>
        <taxon>Eukaryota</taxon>
        <taxon>Fungi</taxon>
        <taxon>Dikarya</taxon>
        <taxon>Ascomycota</taxon>
        <taxon>Pezizomycotina</taxon>
        <taxon>Sordariomycetes</taxon>
        <taxon>Hypocreomycetidae</taxon>
        <taxon>Glomerellales</taxon>
        <taxon>Glomerellaceae</taxon>
        <taxon>Colletotrichum</taxon>
        <taxon>Colletotrichum acutatum species complex</taxon>
    </lineage>
</organism>
<gene>
    <name evidence="2" type="ORF">CSAL01_08371</name>
</gene>
<keyword evidence="3" id="KW-1185">Reference proteome</keyword>
<name>A0A135V944_9PEZI</name>
<feature type="region of interest" description="Disordered" evidence="1">
    <location>
        <begin position="434"/>
        <end position="459"/>
    </location>
</feature>
<dbReference type="EMBL" id="JFFI01000158">
    <property type="protein sequence ID" value="KXH69158.1"/>
    <property type="molecule type" value="Genomic_DNA"/>
</dbReference>
<evidence type="ECO:0000256" key="1">
    <source>
        <dbReference type="SAM" id="MobiDB-lite"/>
    </source>
</evidence>
<dbReference type="Proteomes" id="UP000070121">
    <property type="component" value="Unassembled WGS sequence"/>
</dbReference>
<reference evidence="2 3" key="1">
    <citation type="submission" date="2014-02" db="EMBL/GenBank/DDBJ databases">
        <title>The genome sequence of Colletotrichum salicis CBS 607.94.</title>
        <authorList>
            <person name="Baroncelli R."/>
            <person name="Thon M.R."/>
        </authorList>
    </citation>
    <scope>NUCLEOTIDE SEQUENCE [LARGE SCALE GENOMIC DNA]</scope>
    <source>
        <strain evidence="2 3">CBS 607.94</strain>
    </source>
</reference>
<sequence length="459" mass="53308">MRPDVALYNGIASDGTLQCYTTTRVHESFAKSPEVDEVCKVHDRYARARNARLVMSNIIPDTASQAVIPYCIWYPDVATKDTYRELFYRHPEMRYHIGRACAVAGYRQLYNELDLLPDVSIAEEARDNDALDIFEHIICRIHDQELVSMETPLCDLLCNAIGHREKTEVPPRRNLLAYTSAGQPYGWNEVSIMVYYCCVWRWKEEVVGRAHDSSEVEDSSISTYTWSGPGLSKLQGEHIDLLHDPLPRGLPPINKDILFLMAAWDGNIDRYARLRRPVTVPNEMTAVVTLAYIAGDHEDIFLELSDGTRPTQEQWEAALQSRRKFYMENIERRAREEDLEFCDRYDWIQEYQRPTKEFYRGYDELEVIKEISNEPDDNSEDWDDWYQAEDNLLNYHMHLQMVKWQKFITATDKARQGVPSTSKAYGGLYSTMEDQGRRLEPPPQPKLPKSCPLAHEFGE</sequence>
<proteinExistence type="predicted"/>
<dbReference type="STRING" id="1209931.A0A135V944"/>
<protein>
    <submittedName>
        <fullName evidence="2">Uncharacterized protein</fullName>
    </submittedName>
</protein>
<evidence type="ECO:0000313" key="3">
    <source>
        <dbReference type="Proteomes" id="UP000070121"/>
    </source>
</evidence>
<dbReference type="AlphaFoldDB" id="A0A135V944"/>